<evidence type="ECO:0000313" key="4">
    <source>
        <dbReference type="EMBL" id="MBC5736288.1"/>
    </source>
</evidence>
<dbReference type="InterPro" id="IPR029052">
    <property type="entry name" value="Metallo-depent_PP-like"/>
</dbReference>
<dbReference type="Pfam" id="PF00149">
    <property type="entry name" value="Metallophos"/>
    <property type="match status" value="1"/>
</dbReference>
<dbReference type="CDD" id="cd07385">
    <property type="entry name" value="MPP_YkuE_C"/>
    <property type="match status" value="1"/>
</dbReference>
<dbReference type="Proteomes" id="UP000607645">
    <property type="component" value="Unassembled WGS sequence"/>
</dbReference>
<keyword evidence="2" id="KW-0378">Hydrolase</keyword>
<accession>A0A8J6J9U6</accession>
<evidence type="ECO:0000313" key="5">
    <source>
        <dbReference type="Proteomes" id="UP000607645"/>
    </source>
</evidence>
<protein>
    <submittedName>
        <fullName evidence="4">Metallophosphoesterase</fullName>
    </submittedName>
</protein>
<proteinExistence type="predicted"/>
<evidence type="ECO:0000259" key="3">
    <source>
        <dbReference type="Pfam" id="PF00149"/>
    </source>
</evidence>
<reference evidence="4" key="1">
    <citation type="submission" date="2020-08" db="EMBL/GenBank/DDBJ databases">
        <title>Genome public.</title>
        <authorList>
            <person name="Liu C."/>
            <person name="Sun Q."/>
        </authorList>
    </citation>
    <scope>NUCLEOTIDE SEQUENCE</scope>
    <source>
        <strain evidence="4">NSJ-52</strain>
    </source>
</reference>
<dbReference type="GO" id="GO:0008758">
    <property type="term" value="F:UDP-2,3-diacylglucosamine hydrolase activity"/>
    <property type="evidence" value="ECO:0007669"/>
    <property type="project" value="TreeGrafter"/>
</dbReference>
<dbReference type="Gene3D" id="3.60.21.10">
    <property type="match status" value="1"/>
</dbReference>
<dbReference type="GO" id="GO:0046872">
    <property type="term" value="F:metal ion binding"/>
    <property type="evidence" value="ECO:0007669"/>
    <property type="project" value="UniProtKB-KW"/>
</dbReference>
<dbReference type="InterPro" id="IPR004843">
    <property type="entry name" value="Calcineurin-like_PHP"/>
</dbReference>
<feature type="domain" description="Calcineurin-like phosphoesterase" evidence="3">
    <location>
        <begin position="43"/>
        <end position="207"/>
    </location>
</feature>
<dbReference type="GO" id="GO:0016020">
    <property type="term" value="C:membrane"/>
    <property type="evidence" value="ECO:0007669"/>
    <property type="project" value="GOC"/>
</dbReference>
<dbReference type="InterPro" id="IPR051158">
    <property type="entry name" value="Metallophosphoesterase_sf"/>
</dbReference>
<evidence type="ECO:0000256" key="1">
    <source>
        <dbReference type="ARBA" id="ARBA00022723"/>
    </source>
</evidence>
<dbReference type="SUPFAM" id="SSF56300">
    <property type="entry name" value="Metallo-dependent phosphatases"/>
    <property type="match status" value="1"/>
</dbReference>
<evidence type="ECO:0000256" key="2">
    <source>
        <dbReference type="ARBA" id="ARBA00022801"/>
    </source>
</evidence>
<dbReference type="PANTHER" id="PTHR31302:SF31">
    <property type="entry name" value="PHOSPHODIESTERASE YAEI"/>
    <property type="match status" value="1"/>
</dbReference>
<keyword evidence="1" id="KW-0479">Metal-binding</keyword>
<gene>
    <name evidence="4" type="ORF">H8S62_04590</name>
</gene>
<dbReference type="EMBL" id="JACOPQ010000003">
    <property type="protein sequence ID" value="MBC5736288.1"/>
    <property type="molecule type" value="Genomic_DNA"/>
</dbReference>
<dbReference type="GO" id="GO:0009245">
    <property type="term" value="P:lipid A biosynthetic process"/>
    <property type="evidence" value="ECO:0007669"/>
    <property type="project" value="TreeGrafter"/>
</dbReference>
<keyword evidence="5" id="KW-1185">Reference proteome</keyword>
<organism evidence="4 5">
    <name type="scientific">Lawsonibacter faecis</name>
    <dbReference type="NCBI Taxonomy" id="2763052"/>
    <lineage>
        <taxon>Bacteria</taxon>
        <taxon>Bacillati</taxon>
        <taxon>Bacillota</taxon>
        <taxon>Clostridia</taxon>
        <taxon>Eubacteriales</taxon>
        <taxon>Oscillospiraceae</taxon>
        <taxon>Lawsonibacter</taxon>
    </lineage>
</organism>
<sequence>MKLLLVCVLLLGVLGVTVFRAFDTALTVRAYTVETGKVSAPVRLVLLTDLHSCDYGEGQRELLDLVEAQSPDAVLLGGDIVDDDERLPIENALTAARVLAERHPTYYVTGNHEFWTGDVDGVRARLSACGVTLLAGECAELEIRGQKVQVCGVDDPSAGEAEWHSQLDRVTQAVEGDAFSILLTHRPERVEDYEGRGFDLALAGHAHGGQWRLPGIVNGLLAPDQGLFPKYAGGRYDLGETTLIISRGLARESTRVPRIFNPPEVVVIDLMPCRDGGRESVN</sequence>
<comment type="caution">
    <text evidence="4">The sequence shown here is derived from an EMBL/GenBank/DDBJ whole genome shotgun (WGS) entry which is preliminary data.</text>
</comment>
<dbReference type="AlphaFoldDB" id="A0A8J6J9U6"/>
<name>A0A8J6J9U6_9FIRM</name>
<dbReference type="PANTHER" id="PTHR31302">
    <property type="entry name" value="TRANSMEMBRANE PROTEIN WITH METALLOPHOSPHOESTERASE DOMAIN-RELATED"/>
    <property type="match status" value="1"/>
</dbReference>